<reference evidence="2" key="1">
    <citation type="submission" date="2022-11" db="UniProtKB">
        <authorList>
            <consortium name="WormBaseParasite"/>
        </authorList>
    </citation>
    <scope>IDENTIFICATION</scope>
</reference>
<name>A0A915LAX2_ROMCU</name>
<keyword evidence="1" id="KW-1185">Reference proteome</keyword>
<dbReference type="Proteomes" id="UP000887565">
    <property type="component" value="Unplaced"/>
</dbReference>
<dbReference type="WBParaSite" id="nRc.2.0.1.t47513-RA">
    <property type="protein sequence ID" value="nRc.2.0.1.t47513-RA"/>
    <property type="gene ID" value="nRc.2.0.1.g47513"/>
</dbReference>
<sequence>MTKNSTLSSKSFTQGFTGLFKGERRYWIGIVDYNRFETLPLFKNNIHLVKLEIWRQIVYLL</sequence>
<dbReference type="AlphaFoldDB" id="A0A915LAX2"/>
<proteinExistence type="predicted"/>
<organism evidence="1 2">
    <name type="scientific">Romanomermis culicivorax</name>
    <name type="common">Nematode worm</name>
    <dbReference type="NCBI Taxonomy" id="13658"/>
    <lineage>
        <taxon>Eukaryota</taxon>
        <taxon>Metazoa</taxon>
        <taxon>Ecdysozoa</taxon>
        <taxon>Nematoda</taxon>
        <taxon>Enoplea</taxon>
        <taxon>Dorylaimia</taxon>
        <taxon>Mermithida</taxon>
        <taxon>Mermithoidea</taxon>
        <taxon>Mermithidae</taxon>
        <taxon>Romanomermis</taxon>
    </lineage>
</organism>
<accession>A0A915LAX2</accession>
<evidence type="ECO:0000313" key="2">
    <source>
        <dbReference type="WBParaSite" id="nRc.2.0.1.t47513-RA"/>
    </source>
</evidence>
<protein>
    <submittedName>
        <fullName evidence="2">Uncharacterized protein</fullName>
    </submittedName>
</protein>
<evidence type="ECO:0000313" key="1">
    <source>
        <dbReference type="Proteomes" id="UP000887565"/>
    </source>
</evidence>